<name>A0ACC2JQB1_9PEZI</name>
<keyword evidence="2" id="KW-1185">Reference proteome</keyword>
<dbReference type="EMBL" id="JAPUUL010000706">
    <property type="protein sequence ID" value="KAJ8129625.1"/>
    <property type="molecule type" value="Genomic_DNA"/>
</dbReference>
<protein>
    <submittedName>
        <fullName evidence="1">Uncharacterized protein</fullName>
    </submittedName>
</protein>
<comment type="caution">
    <text evidence="1">The sequence shown here is derived from an EMBL/GenBank/DDBJ whole genome shotgun (WGS) entry which is preliminary data.</text>
</comment>
<organism evidence="1 2">
    <name type="scientific">Lasiodiplodia mahajangana</name>
    <dbReference type="NCBI Taxonomy" id="1108764"/>
    <lineage>
        <taxon>Eukaryota</taxon>
        <taxon>Fungi</taxon>
        <taxon>Dikarya</taxon>
        <taxon>Ascomycota</taxon>
        <taxon>Pezizomycotina</taxon>
        <taxon>Dothideomycetes</taxon>
        <taxon>Dothideomycetes incertae sedis</taxon>
        <taxon>Botryosphaeriales</taxon>
        <taxon>Botryosphaeriaceae</taxon>
        <taxon>Lasiodiplodia</taxon>
    </lineage>
</organism>
<dbReference type="Proteomes" id="UP001153332">
    <property type="component" value="Unassembled WGS sequence"/>
</dbReference>
<reference evidence="1" key="1">
    <citation type="submission" date="2022-12" db="EMBL/GenBank/DDBJ databases">
        <title>Genome Sequence of Lasiodiplodia mahajangana.</title>
        <authorList>
            <person name="Buettner E."/>
        </authorList>
    </citation>
    <scope>NUCLEOTIDE SEQUENCE</scope>
    <source>
        <strain evidence="1">VT137</strain>
    </source>
</reference>
<evidence type="ECO:0000313" key="1">
    <source>
        <dbReference type="EMBL" id="KAJ8129625.1"/>
    </source>
</evidence>
<evidence type="ECO:0000313" key="2">
    <source>
        <dbReference type="Proteomes" id="UP001153332"/>
    </source>
</evidence>
<gene>
    <name evidence="1" type="ORF">O1611_g4006</name>
</gene>
<sequence length="363" mass="41290">MAPITKFESWYRSLRNKSGGGSSKSKHDNEHLGVGNTWWKNLADTVSLEQPTLPPSRSISRPIKISAPYPISYPVEKLGEPALPAQPKSPRINPQNLGSANEALNSHSVGTWHDTLAEEPVKSNRETKNQHRRFVICERDDDDYILLKGPEPSVDLPVERSQEHAPQTKASNKAEFQEFPKFRNSKTSEERVEQPVDRMIPTIELVPPPEGDIDQVLDPRFLSIEGAYRNLLKDSNKEIRRLKRLLPLAWLVAEAEGIDIKNTTALAVTLEEIIADRDRLLRLIPLADMLCKDQGINFDTEAFEALPRALEKALKDRDAARFAAQHNRRAAERLERRIGRLEKELSDLRYDGEEDYIRQANMI</sequence>
<proteinExistence type="predicted"/>
<accession>A0ACC2JQB1</accession>